<organism evidence="2 3">
    <name type="scientific">Gymnopilus junonius</name>
    <name type="common">Spectacular rustgill mushroom</name>
    <name type="synonym">Gymnopilus spectabilis subsp. junonius</name>
    <dbReference type="NCBI Taxonomy" id="109634"/>
    <lineage>
        <taxon>Eukaryota</taxon>
        <taxon>Fungi</taxon>
        <taxon>Dikarya</taxon>
        <taxon>Basidiomycota</taxon>
        <taxon>Agaricomycotina</taxon>
        <taxon>Agaricomycetes</taxon>
        <taxon>Agaricomycetidae</taxon>
        <taxon>Agaricales</taxon>
        <taxon>Agaricineae</taxon>
        <taxon>Hymenogastraceae</taxon>
        <taxon>Gymnopilus</taxon>
    </lineage>
</organism>
<dbReference type="InterPro" id="IPR011990">
    <property type="entry name" value="TPR-like_helical_dom_sf"/>
</dbReference>
<dbReference type="PANTHER" id="PTHR19959:SF119">
    <property type="entry name" value="FUNGAL LIPASE-LIKE DOMAIN-CONTAINING PROTEIN"/>
    <property type="match status" value="1"/>
</dbReference>
<evidence type="ECO:0000259" key="1">
    <source>
        <dbReference type="Pfam" id="PF12770"/>
    </source>
</evidence>
<evidence type="ECO:0000313" key="2">
    <source>
        <dbReference type="EMBL" id="KAF8884225.1"/>
    </source>
</evidence>
<dbReference type="Gene3D" id="1.25.40.10">
    <property type="entry name" value="Tetratricopeptide repeat domain"/>
    <property type="match status" value="3"/>
</dbReference>
<protein>
    <submittedName>
        <fullName evidence="2">CHAT domain-containing protein</fullName>
    </submittedName>
</protein>
<dbReference type="InterPro" id="IPR024983">
    <property type="entry name" value="CHAT_dom"/>
</dbReference>
<gene>
    <name evidence="2" type="ORF">CPB84DRAFT_1850756</name>
</gene>
<name>A0A9P5TK02_GYMJU</name>
<dbReference type="AlphaFoldDB" id="A0A9P5TK02"/>
<dbReference type="OrthoDB" id="9991317at2759"/>
<comment type="caution">
    <text evidence="2">The sequence shown here is derived from an EMBL/GenBank/DDBJ whole genome shotgun (WGS) entry which is preliminary data.</text>
</comment>
<accession>A0A9P5TK02</accession>
<dbReference type="Pfam" id="PF12770">
    <property type="entry name" value="CHAT"/>
    <property type="match status" value="1"/>
</dbReference>
<proteinExistence type="predicted"/>
<dbReference type="SUPFAM" id="SSF81901">
    <property type="entry name" value="HCP-like"/>
    <property type="match status" value="1"/>
</dbReference>
<keyword evidence="3" id="KW-1185">Reference proteome</keyword>
<sequence>MRYNQTDIVVKCSPKDKDTSKLAGLMLTIIDTPDRRLELTRTSSTAWQPNDDAEIVIPAQGFLAVAASGDLGDLGRIKIKLGDLSAQKKLGEQSGIRTGQDSKRVFELQPINDAPGLTLLFDVMPIDRRPVDVFSRDIDISELYFFLQLLPDVDDPIKAEMLQFCGDGFQKRFEITQNERDIRSAIEAYEQAVACLAEDGPRRGILLGSLASAYNDCHDTFGNSADVDKAIIKGQMAVTLMPDGHPYIPRQLNTLGSSFLCQFERTGELSDISKSIQLRQRALQLIPEGHPDLPGSLSNLGGSFLRRFERTGELSDLSESIKLGRRSVQLTPEGHPELSALLSNLGGSLYSHYEQTGQLKDISESIQFHQQAVRLISDGHSALPGCLNNLAISLFTRFKRTGELADISEAIRYQQRAVKLTPDHHPALPTFLDNLGNSYLCRFDRTGDLADISESIQFKQCAIQLTPDEHANLPGWLNNLGNSYLRRFEQTGDLADISKSVQHCHRAVQLTPVGHPELRGRLSNLGTSFFLRFEGSGDFADLSKSIEIRQRALELAPVGHPDLPGQLNNLGNSMFRRFEQTGTPKDVLESIQLHQRAIQLTPDGHAVLPKWLHNLGTSFHLLFEYSQEPEALNEALFYFRRSAIRKMGEAFQTVVTFSPSDLLDAHERVMYLLSVIAGVENTVKRRHDVLEITVNRRSDIQINSSELSTAAAVAALSVNNPKKALEWLEQGRCIVWNQINQLRTPVDDLRAHSPSLANEFSAVSKQLELAGSRKDPRHGGTLAKEREKLLASIRNIPGFEHFLQPRKCADLMRELPEDGPVVIIIAHEDRCDALILLAGHDEPMHVPLNRFSYEKAIDFAKGLRKYLSAPHLRSRYSKKTNFHLRAARPAKHPAILRELLRTLWTDLVDPILQSLAMTIKSDSGDLPRIWWCPTGPFAFLPIHAAGIYREGKGAARGECLADFAVSSFIPTLSILDRLRSRKIPSATSHGLLLVSQPDTPGLGQIPYTIEEVQKARDALDKRGIRSASYNSKHATADVILESLESFSCVHLACHASQDIESPLESAIHLYDKPLKLSDIMKKDLPNADLAFMSACQTSAGDEKLSEEAVHLAAGMLTAGYRSVVATMWSISDMHAPYVAQTFYENLLHNKARERDVKLDGIGAARALHTATRHLREKLGDSDEGLLVWIPYIHVGI</sequence>
<dbReference type="EMBL" id="JADNYJ010000110">
    <property type="protein sequence ID" value="KAF8884225.1"/>
    <property type="molecule type" value="Genomic_DNA"/>
</dbReference>
<evidence type="ECO:0000313" key="3">
    <source>
        <dbReference type="Proteomes" id="UP000724874"/>
    </source>
</evidence>
<dbReference type="Proteomes" id="UP000724874">
    <property type="component" value="Unassembled WGS sequence"/>
</dbReference>
<feature type="domain" description="CHAT" evidence="1">
    <location>
        <begin position="898"/>
        <end position="1195"/>
    </location>
</feature>
<reference evidence="2" key="1">
    <citation type="submission" date="2020-11" db="EMBL/GenBank/DDBJ databases">
        <authorList>
            <consortium name="DOE Joint Genome Institute"/>
            <person name="Ahrendt S."/>
            <person name="Riley R."/>
            <person name="Andreopoulos W."/>
            <person name="LaButti K."/>
            <person name="Pangilinan J."/>
            <person name="Ruiz-duenas F.J."/>
            <person name="Barrasa J.M."/>
            <person name="Sanchez-Garcia M."/>
            <person name="Camarero S."/>
            <person name="Miyauchi S."/>
            <person name="Serrano A."/>
            <person name="Linde D."/>
            <person name="Babiker R."/>
            <person name="Drula E."/>
            <person name="Ayuso-Fernandez I."/>
            <person name="Pacheco R."/>
            <person name="Padilla G."/>
            <person name="Ferreira P."/>
            <person name="Barriuso J."/>
            <person name="Kellner H."/>
            <person name="Castanera R."/>
            <person name="Alfaro M."/>
            <person name="Ramirez L."/>
            <person name="Pisabarro A.G."/>
            <person name="Kuo A."/>
            <person name="Tritt A."/>
            <person name="Lipzen A."/>
            <person name="He G."/>
            <person name="Yan M."/>
            <person name="Ng V."/>
            <person name="Cullen D."/>
            <person name="Martin F."/>
            <person name="Rosso M.-N."/>
            <person name="Henrissat B."/>
            <person name="Hibbett D."/>
            <person name="Martinez A.T."/>
            <person name="Grigoriev I.V."/>
        </authorList>
    </citation>
    <scope>NUCLEOTIDE SEQUENCE</scope>
    <source>
        <strain evidence="2">AH 44721</strain>
    </source>
</reference>
<dbReference type="PANTHER" id="PTHR19959">
    <property type="entry name" value="KINESIN LIGHT CHAIN"/>
    <property type="match status" value="1"/>
</dbReference>